<evidence type="ECO:0000256" key="1">
    <source>
        <dbReference type="ARBA" id="ARBA00004123"/>
    </source>
</evidence>
<evidence type="ECO:0000256" key="3">
    <source>
        <dbReference type="ARBA" id="ARBA00023015"/>
    </source>
</evidence>
<evidence type="ECO:0000256" key="2">
    <source>
        <dbReference type="ARBA" id="ARBA00022491"/>
    </source>
</evidence>
<dbReference type="PROSITE" id="PS51754">
    <property type="entry name" value="OVATE"/>
    <property type="match status" value="1"/>
</dbReference>
<evidence type="ECO:0000256" key="6">
    <source>
        <dbReference type="RuleBase" id="RU367028"/>
    </source>
</evidence>
<dbReference type="GO" id="GO:0005634">
    <property type="term" value="C:nucleus"/>
    <property type="evidence" value="ECO:0007669"/>
    <property type="project" value="UniProtKB-SubCell"/>
</dbReference>
<evidence type="ECO:0000256" key="4">
    <source>
        <dbReference type="ARBA" id="ARBA00023163"/>
    </source>
</evidence>
<keyword evidence="10" id="KW-1185">Reference proteome</keyword>
<accession>A0A9Q1LYT5</accession>
<protein>
    <recommendedName>
        <fullName evidence="6">Transcription repressor</fullName>
    </recommendedName>
    <alternativeName>
        <fullName evidence="6">Ovate family protein</fullName>
    </alternativeName>
</protein>
<proteinExistence type="predicted"/>
<feature type="compositionally biased region" description="Basic and acidic residues" evidence="7">
    <location>
        <begin position="28"/>
        <end position="40"/>
    </location>
</feature>
<dbReference type="PANTHER" id="PTHR33057">
    <property type="entry name" value="TRANSCRIPTION REPRESSOR OFP7-RELATED"/>
    <property type="match status" value="1"/>
</dbReference>
<evidence type="ECO:0000256" key="7">
    <source>
        <dbReference type="SAM" id="MobiDB-lite"/>
    </source>
</evidence>
<comment type="caution">
    <text evidence="9">The sequence shown here is derived from an EMBL/GenBank/DDBJ whole genome shotgun (WGS) entry which is preliminary data.</text>
</comment>
<keyword evidence="2 6" id="KW-0678">Repressor</keyword>
<dbReference type="EMBL" id="JAJAGQ010000013">
    <property type="protein sequence ID" value="KAJ8545395.1"/>
    <property type="molecule type" value="Genomic_DNA"/>
</dbReference>
<evidence type="ECO:0000259" key="8">
    <source>
        <dbReference type="PROSITE" id="PS51754"/>
    </source>
</evidence>
<feature type="domain" description="OVATE" evidence="8">
    <location>
        <begin position="348"/>
        <end position="407"/>
    </location>
</feature>
<feature type="region of interest" description="Disordered" evidence="7">
    <location>
        <begin position="28"/>
        <end position="47"/>
    </location>
</feature>
<keyword evidence="4 6" id="KW-0804">Transcription</keyword>
<dbReference type="InterPro" id="IPR006458">
    <property type="entry name" value="Ovate_C"/>
</dbReference>
<organism evidence="9 10">
    <name type="scientific">Anisodus acutangulus</name>
    <dbReference type="NCBI Taxonomy" id="402998"/>
    <lineage>
        <taxon>Eukaryota</taxon>
        <taxon>Viridiplantae</taxon>
        <taxon>Streptophyta</taxon>
        <taxon>Embryophyta</taxon>
        <taxon>Tracheophyta</taxon>
        <taxon>Spermatophyta</taxon>
        <taxon>Magnoliopsida</taxon>
        <taxon>eudicotyledons</taxon>
        <taxon>Gunneridae</taxon>
        <taxon>Pentapetalae</taxon>
        <taxon>asterids</taxon>
        <taxon>lamiids</taxon>
        <taxon>Solanales</taxon>
        <taxon>Solanaceae</taxon>
        <taxon>Solanoideae</taxon>
        <taxon>Hyoscyameae</taxon>
        <taxon>Anisodus</taxon>
    </lineage>
</organism>
<evidence type="ECO:0000256" key="5">
    <source>
        <dbReference type="ARBA" id="ARBA00023242"/>
    </source>
</evidence>
<dbReference type="NCBIfam" id="TIGR01568">
    <property type="entry name" value="A_thal_3678"/>
    <property type="match status" value="1"/>
</dbReference>
<comment type="function">
    <text evidence="6">Transcriptional repressor that regulates multiple aspects of plant growth and development.</text>
</comment>
<sequence>MKWGKGKPSSSLITHVFPVSWLSKFKQKKDGNTEHQEAAKIKQKGKVDSTSFTSRSKVSLKEGRFYGGDDDDDPYWRLSFTEDGFEAHQKNQQIQNPLWCGSYDECDQDSTWNSRSILGEENHKFNDMVSRKLREKPKKMWISLNEAEFSNRKRNSIRDEKLRKLSRKALEERIAENAREPEQEEEIAAEVMEKDIFEIEPENDKVMKRGKEKSTAYNSRKTRGLSYTESSVNSVEESCTMFESLNLEEETDAFTEEEFESECLEMKDMKIIDMSEESGYQQRKSVYINQKRRRKHGVKVGAHSPRTTAKMECRIKALEDMKKAKMKMRQKTKERSGGDRTVFDSYAVMKSSFDPFSDFRDSMIEMITQRGIKSSEELEELLACYLTLNCDEYHDLIIKVFRQIASSAIPEVLPPLKSTYYNSDLAACEVQESIKGIVAGCSRSRTAKSSATVITGTCDKRKIQLPLKPRCSAYRAITNLD</sequence>
<dbReference type="OrthoDB" id="1928390at2759"/>
<dbReference type="AlphaFoldDB" id="A0A9Q1LYT5"/>
<evidence type="ECO:0000313" key="9">
    <source>
        <dbReference type="EMBL" id="KAJ8545395.1"/>
    </source>
</evidence>
<dbReference type="InterPro" id="IPR038933">
    <property type="entry name" value="Ovate"/>
</dbReference>
<gene>
    <name evidence="9" type="ORF">K7X08_017978</name>
</gene>
<dbReference type="Pfam" id="PF04844">
    <property type="entry name" value="Ovate"/>
    <property type="match status" value="1"/>
</dbReference>
<name>A0A9Q1LYT5_9SOLA</name>
<dbReference type="Proteomes" id="UP001152561">
    <property type="component" value="Unassembled WGS sequence"/>
</dbReference>
<keyword evidence="5 6" id="KW-0539">Nucleus</keyword>
<dbReference type="GO" id="GO:0045892">
    <property type="term" value="P:negative regulation of DNA-templated transcription"/>
    <property type="evidence" value="ECO:0007669"/>
    <property type="project" value="UniProtKB-UniRule"/>
</dbReference>
<evidence type="ECO:0000313" key="10">
    <source>
        <dbReference type="Proteomes" id="UP001152561"/>
    </source>
</evidence>
<comment type="subcellular location">
    <subcellularLocation>
        <location evidence="1 6">Nucleus</location>
    </subcellularLocation>
</comment>
<keyword evidence="3 6" id="KW-0805">Transcription regulation</keyword>
<reference evidence="10" key="1">
    <citation type="journal article" date="2023" name="Proc. Natl. Acad. Sci. U.S.A.">
        <title>Genomic and structural basis for evolution of tropane alkaloid biosynthesis.</title>
        <authorList>
            <person name="Wanga Y.-J."/>
            <person name="Taina T."/>
            <person name="Yua J.-Y."/>
            <person name="Lia J."/>
            <person name="Xua B."/>
            <person name="Chenc J."/>
            <person name="D'Auriad J.C."/>
            <person name="Huanga J.-P."/>
            <person name="Huanga S.-X."/>
        </authorList>
    </citation>
    <scope>NUCLEOTIDE SEQUENCE [LARGE SCALE GENOMIC DNA]</scope>
    <source>
        <strain evidence="10">cv. KIB-2019</strain>
    </source>
</reference>
<dbReference type="PANTHER" id="PTHR33057:SF82">
    <property type="entry name" value="TRANSCRIPTION REPRESSOR OFP5"/>
    <property type="match status" value="1"/>
</dbReference>